<proteinExistence type="inferred from homology"/>
<dbReference type="InterPro" id="IPR002669">
    <property type="entry name" value="UreD"/>
</dbReference>
<dbReference type="HAMAP" id="MF_01384">
    <property type="entry name" value="UreD"/>
    <property type="match status" value="1"/>
</dbReference>
<accession>A0A418VJN6</accession>
<dbReference type="GO" id="GO:0016151">
    <property type="term" value="F:nickel cation binding"/>
    <property type="evidence" value="ECO:0007669"/>
    <property type="project" value="UniProtKB-UniRule"/>
</dbReference>
<protein>
    <recommendedName>
        <fullName evidence="3">Urease accessory protein UreD</fullName>
    </recommendedName>
</protein>
<dbReference type="PANTHER" id="PTHR33643">
    <property type="entry name" value="UREASE ACCESSORY PROTEIN D"/>
    <property type="match status" value="1"/>
</dbReference>
<evidence type="ECO:0000313" key="5">
    <source>
        <dbReference type="Proteomes" id="UP000285523"/>
    </source>
</evidence>
<evidence type="ECO:0000256" key="3">
    <source>
        <dbReference type="HAMAP-Rule" id="MF_01384"/>
    </source>
</evidence>
<evidence type="ECO:0000313" key="4">
    <source>
        <dbReference type="EMBL" id="RJF76328.1"/>
    </source>
</evidence>
<reference evidence="4 5" key="1">
    <citation type="submission" date="2018-09" db="EMBL/GenBank/DDBJ databases">
        <title>Draft genome sequence of Rhodopseudomonas palustris 2.1.18.</title>
        <authorList>
            <person name="Robertson S.L."/>
            <person name="Meyer T.E."/>
            <person name="Kyndt J.A."/>
        </authorList>
    </citation>
    <scope>NUCLEOTIDE SEQUENCE [LARGE SCALE GENOMIC DNA]</scope>
    <source>
        <strain evidence="4 5">2.1.18</strain>
    </source>
</reference>
<gene>
    <name evidence="3" type="primary">ureD</name>
    <name evidence="4" type="ORF">D4Q52_06870</name>
</gene>
<comment type="subunit">
    <text evidence="3">UreD, UreF and UreG form a complex that acts as a GTP-hydrolysis-dependent molecular chaperone, activating the urease apoprotein by helping to assemble the nickel containing metallocenter of UreC. The UreE protein probably delivers the nickel.</text>
</comment>
<dbReference type="EMBL" id="QYYD01000005">
    <property type="protein sequence ID" value="RJF76328.1"/>
    <property type="molecule type" value="Genomic_DNA"/>
</dbReference>
<comment type="function">
    <text evidence="3">Required for maturation of urease via the functional incorporation of the urease nickel metallocenter.</text>
</comment>
<dbReference type="Proteomes" id="UP000285523">
    <property type="component" value="Unassembled WGS sequence"/>
</dbReference>
<dbReference type="GO" id="GO:0005737">
    <property type="term" value="C:cytoplasm"/>
    <property type="evidence" value="ECO:0007669"/>
    <property type="project" value="UniProtKB-SubCell"/>
</dbReference>
<sequence length="284" mass="29544">MQLVPPSCFAADAGRVSAARLTAEFAGGRTMLRRQQVGYPWHLGRGFYLDADKPDLLTLYLQSASGGMYAADDLSFDIEVGAGAALHLTTQAATLVHACRDAAASLRQRVHVAAGGFAALTNDPYILFPEAELQLATSAVVDPNGVLILADGFGAHRPTRFEGTFTRFASDLRVTRPDGSLLLLDRGALRGADLGNAYDALGGAGAAGSVIVIAPEDRLPAPEAIEAVAERVGCFAGVSTAPNDAGFVVRMTAPDGGGLTRGLTAAFHVIAEVTLGIPLAMRRK</sequence>
<keyword evidence="3" id="KW-0996">Nickel insertion</keyword>
<keyword evidence="3" id="KW-0963">Cytoplasm</keyword>
<comment type="subcellular location">
    <subcellularLocation>
        <location evidence="3">Cytoplasm</location>
    </subcellularLocation>
</comment>
<comment type="caution">
    <text evidence="4">The sequence shown here is derived from an EMBL/GenBank/DDBJ whole genome shotgun (WGS) entry which is preliminary data.</text>
</comment>
<dbReference type="OrthoDB" id="9807968at2"/>
<dbReference type="Pfam" id="PF01774">
    <property type="entry name" value="UreD"/>
    <property type="match status" value="1"/>
</dbReference>
<dbReference type="AlphaFoldDB" id="A0A418VJN6"/>
<evidence type="ECO:0000256" key="2">
    <source>
        <dbReference type="ARBA" id="ARBA00023186"/>
    </source>
</evidence>
<dbReference type="RefSeq" id="WP_119855797.1">
    <property type="nucleotide sequence ID" value="NZ_QYYD01000005.1"/>
</dbReference>
<keyword evidence="2 3" id="KW-0143">Chaperone</keyword>
<dbReference type="PANTHER" id="PTHR33643:SF1">
    <property type="entry name" value="UREASE ACCESSORY PROTEIN D"/>
    <property type="match status" value="1"/>
</dbReference>
<name>A0A418VJN6_RHOPL</name>
<organism evidence="4 5">
    <name type="scientific">Rhodopseudomonas palustris</name>
    <dbReference type="NCBI Taxonomy" id="1076"/>
    <lineage>
        <taxon>Bacteria</taxon>
        <taxon>Pseudomonadati</taxon>
        <taxon>Pseudomonadota</taxon>
        <taxon>Alphaproteobacteria</taxon>
        <taxon>Hyphomicrobiales</taxon>
        <taxon>Nitrobacteraceae</taxon>
        <taxon>Rhodopseudomonas</taxon>
    </lineage>
</organism>
<evidence type="ECO:0000256" key="1">
    <source>
        <dbReference type="ARBA" id="ARBA00007177"/>
    </source>
</evidence>
<comment type="similarity">
    <text evidence="1 3">Belongs to the UreD family.</text>
</comment>